<evidence type="ECO:0000259" key="6">
    <source>
        <dbReference type="PROSITE" id="PS00624"/>
    </source>
</evidence>
<gene>
    <name evidence="7" type="ORF">A8950_3158</name>
</gene>
<dbReference type="SUPFAM" id="SSF54373">
    <property type="entry name" value="FAD-linked reductases, C-terminal domain"/>
    <property type="match status" value="1"/>
</dbReference>
<comment type="caution">
    <text evidence="7">The sequence shown here is derived from an EMBL/GenBank/DDBJ whole genome shotgun (WGS) entry which is preliminary data.</text>
</comment>
<dbReference type="InterPro" id="IPR036188">
    <property type="entry name" value="FAD/NAD-bd_sf"/>
</dbReference>
<evidence type="ECO:0000256" key="3">
    <source>
        <dbReference type="ARBA" id="ARBA00022630"/>
    </source>
</evidence>
<sequence>MATRRDNWFDVLIIGSGTAGAVLAARLSADPARRVGLVEAGGAATHPFIAEPAKWPLLQGSEVDWGYRTVPQVHTAGRQHDWPRGRVIGGSTAINAMAHVRGHPSDFDRWAAAGCAGWGFADLFPYFLKSETYVPGPDPYHGQNGPLHLIRPTEPHPVTLAYMAAGEERGRQPTPDHNGARMDGPCLNTLTIKDGRRQTIADAYLAPLRGRQNLFVLQTTEVSRLVLENGRVTGICAGSITYGADKVVLAAGAIGSPLLLLRSGIGPADELRALGIAVQCDLPGVGRNLHDHLLSGGNVYRARHTVPPSRYQNSESLMYLHRAGADPAAAPEMVLACVVAPVVTEQFAAPPMGEAYTLMFGFTHPRSRGSLRLASADPAVPPLIDPNYLAESYDREVYLEALDTAREIGAARALDDWRAAEILPGAASLGRADKFAFLAKAAFTHHHPVGTCRMGVDAGSVVGPGLALRGVDGLYVCDASVMPTITTGPVNAAIVAMAERFSDLLADRVPLAPRLPHGQVHVP</sequence>
<evidence type="ECO:0000313" key="7">
    <source>
        <dbReference type="EMBL" id="TDQ80623.1"/>
    </source>
</evidence>
<comment type="cofactor">
    <cofactor evidence="1 5">
        <name>FAD</name>
        <dbReference type="ChEBI" id="CHEBI:57692"/>
    </cofactor>
</comment>
<evidence type="ECO:0000256" key="4">
    <source>
        <dbReference type="ARBA" id="ARBA00022827"/>
    </source>
</evidence>
<feature type="binding site" evidence="5">
    <location>
        <position position="87"/>
    </location>
    <ligand>
        <name>FAD</name>
        <dbReference type="ChEBI" id="CHEBI:57692"/>
    </ligand>
</feature>
<dbReference type="EMBL" id="SNYW01000011">
    <property type="protein sequence ID" value="TDQ80623.1"/>
    <property type="molecule type" value="Genomic_DNA"/>
</dbReference>
<dbReference type="InterPro" id="IPR007867">
    <property type="entry name" value="GMC_OxRtase_C"/>
</dbReference>
<evidence type="ECO:0000313" key="8">
    <source>
        <dbReference type="Proteomes" id="UP000295783"/>
    </source>
</evidence>
<comment type="similarity">
    <text evidence="2">Belongs to the GMC oxidoreductase family.</text>
</comment>
<accession>A0A4R6WQQ5</accession>
<dbReference type="GO" id="GO:0050660">
    <property type="term" value="F:flavin adenine dinucleotide binding"/>
    <property type="evidence" value="ECO:0007669"/>
    <property type="project" value="InterPro"/>
</dbReference>
<dbReference type="Pfam" id="PF00732">
    <property type="entry name" value="GMC_oxred_N"/>
    <property type="match status" value="1"/>
</dbReference>
<dbReference type="Pfam" id="PF05199">
    <property type="entry name" value="GMC_oxred_C"/>
    <property type="match status" value="1"/>
</dbReference>
<keyword evidence="3" id="KW-0285">Flavoprotein</keyword>
<dbReference type="SUPFAM" id="SSF51905">
    <property type="entry name" value="FAD/NAD(P)-binding domain"/>
    <property type="match status" value="1"/>
</dbReference>
<keyword evidence="8" id="KW-1185">Reference proteome</keyword>
<dbReference type="GO" id="GO:0016614">
    <property type="term" value="F:oxidoreductase activity, acting on CH-OH group of donors"/>
    <property type="evidence" value="ECO:0007669"/>
    <property type="project" value="InterPro"/>
</dbReference>
<dbReference type="PROSITE" id="PS00624">
    <property type="entry name" value="GMC_OXRED_2"/>
    <property type="match status" value="1"/>
</dbReference>
<dbReference type="Proteomes" id="UP000295783">
    <property type="component" value="Unassembled WGS sequence"/>
</dbReference>
<protein>
    <submittedName>
        <fullName evidence="7">Choline dehydrogenase/pyridoxine 4-oxidase</fullName>
    </submittedName>
</protein>
<evidence type="ECO:0000256" key="1">
    <source>
        <dbReference type="ARBA" id="ARBA00001974"/>
    </source>
</evidence>
<dbReference type="PIRSF" id="PIRSF000137">
    <property type="entry name" value="Alcohol_oxidase"/>
    <property type="match status" value="1"/>
</dbReference>
<dbReference type="InterPro" id="IPR012132">
    <property type="entry name" value="GMC_OxRdtase"/>
</dbReference>
<dbReference type="PANTHER" id="PTHR11552">
    <property type="entry name" value="GLUCOSE-METHANOL-CHOLINE GMC OXIDOREDUCTASE"/>
    <property type="match status" value="1"/>
</dbReference>
<keyword evidence="4 5" id="KW-0274">FAD</keyword>
<proteinExistence type="inferred from homology"/>
<dbReference type="InterPro" id="IPR000172">
    <property type="entry name" value="GMC_OxRdtase_N"/>
</dbReference>
<feature type="domain" description="Glucose-methanol-choline oxidoreductase N-terminal" evidence="6">
    <location>
        <begin position="252"/>
        <end position="266"/>
    </location>
</feature>
<dbReference type="AlphaFoldDB" id="A0A4R6WQQ5"/>
<name>A0A4R6WQQ5_9PROT</name>
<dbReference type="PANTHER" id="PTHR11552:SF147">
    <property type="entry name" value="CHOLINE DEHYDROGENASE, MITOCHONDRIAL"/>
    <property type="match status" value="1"/>
</dbReference>
<feature type="binding site" evidence="5">
    <location>
        <position position="222"/>
    </location>
    <ligand>
        <name>FAD</name>
        <dbReference type="ChEBI" id="CHEBI:57692"/>
    </ligand>
</feature>
<evidence type="ECO:0000256" key="2">
    <source>
        <dbReference type="ARBA" id="ARBA00010790"/>
    </source>
</evidence>
<dbReference type="Gene3D" id="3.50.50.60">
    <property type="entry name" value="FAD/NAD(P)-binding domain"/>
    <property type="match status" value="1"/>
</dbReference>
<organism evidence="7 8">
    <name type="scientific">Dongia mobilis</name>
    <dbReference type="NCBI Taxonomy" id="578943"/>
    <lineage>
        <taxon>Bacteria</taxon>
        <taxon>Pseudomonadati</taxon>
        <taxon>Pseudomonadota</taxon>
        <taxon>Alphaproteobacteria</taxon>
        <taxon>Rhodospirillales</taxon>
        <taxon>Dongiaceae</taxon>
        <taxon>Dongia</taxon>
    </lineage>
</organism>
<evidence type="ECO:0000256" key="5">
    <source>
        <dbReference type="PIRSR" id="PIRSR000137-2"/>
    </source>
</evidence>
<reference evidence="7 8" key="1">
    <citation type="submission" date="2019-03" db="EMBL/GenBank/DDBJ databases">
        <title>Genomic Encyclopedia of Type Strains, Phase III (KMG-III): the genomes of soil and plant-associated and newly described type strains.</title>
        <authorList>
            <person name="Whitman W."/>
        </authorList>
    </citation>
    <scope>NUCLEOTIDE SEQUENCE [LARGE SCALE GENOMIC DNA]</scope>
    <source>
        <strain evidence="7 8">CGMCC 1.7660</strain>
    </source>
</reference>
<dbReference type="Gene3D" id="3.30.560.10">
    <property type="entry name" value="Glucose Oxidase, domain 3"/>
    <property type="match status" value="1"/>
</dbReference>